<evidence type="ECO:0000313" key="1">
    <source>
        <dbReference type="EMBL" id="ETO14544.1"/>
    </source>
</evidence>
<evidence type="ECO:0000313" key="2">
    <source>
        <dbReference type="Proteomes" id="UP000023152"/>
    </source>
</evidence>
<dbReference type="AlphaFoldDB" id="X6ML15"/>
<protein>
    <submittedName>
        <fullName evidence="1">Uncharacterized protein</fullName>
    </submittedName>
</protein>
<reference evidence="1 2" key="1">
    <citation type="journal article" date="2013" name="Curr. Biol.">
        <title>The Genome of the Foraminiferan Reticulomyxa filosa.</title>
        <authorList>
            <person name="Glockner G."/>
            <person name="Hulsmann N."/>
            <person name="Schleicher M."/>
            <person name="Noegel A.A."/>
            <person name="Eichinger L."/>
            <person name="Gallinger C."/>
            <person name="Pawlowski J."/>
            <person name="Sierra R."/>
            <person name="Euteneuer U."/>
            <person name="Pillet L."/>
            <person name="Moustafa A."/>
            <person name="Platzer M."/>
            <person name="Groth M."/>
            <person name="Szafranski K."/>
            <person name="Schliwa M."/>
        </authorList>
    </citation>
    <scope>NUCLEOTIDE SEQUENCE [LARGE SCALE GENOMIC DNA]</scope>
</reference>
<gene>
    <name evidence="1" type="ORF">RFI_22822</name>
</gene>
<keyword evidence="2" id="KW-1185">Reference proteome</keyword>
<feature type="non-terminal residue" evidence="1">
    <location>
        <position position="1"/>
    </location>
</feature>
<dbReference type="EMBL" id="ASPP01019977">
    <property type="protein sequence ID" value="ETO14544.1"/>
    <property type="molecule type" value="Genomic_DNA"/>
</dbReference>
<organism evidence="1 2">
    <name type="scientific">Reticulomyxa filosa</name>
    <dbReference type="NCBI Taxonomy" id="46433"/>
    <lineage>
        <taxon>Eukaryota</taxon>
        <taxon>Sar</taxon>
        <taxon>Rhizaria</taxon>
        <taxon>Retaria</taxon>
        <taxon>Foraminifera</taxon>
        <taxon>Monothalamids</taxon>
        <taxon>Reticulomyxidae</taxon>
        <taxon>Reticulomyxa</taxon>
    </lineage>
</organism>
<dbReference type="Proteomes" id="UP000023152">
    <property type="component" value="Unassembled WGS sequence"/>
</dbReference>
<proteinExistence type="predicted"/>
<accession>X6ML15</accession>
<sequence length="168" mass="19359">LPRETSTADNDGETGNDEDKVIELNWAECGVFIKTKINAQTADKIWEKLQDENGQIPASKLVELMIFVGTLHVSYDYKRKNLGKPQIHKAKFKKFIAPFQQWLLQTHLTESNSLSKKQFIEELSDWVIEVCTYPFSSLSLFSFPPPFGFETHCTFLFLLCFFSVRKNA</sequence>
<name>X6ML15_RETFI</name>
<comment type="caution">
    <text evidence="1">The sequence shown here is derived from an EMBL/GenBank/DDBJ whole genome shotgun (WGS) entry which is preliminary data.</text>
</comment>